<proteinExistence type="predicted"/>
<dbReference type="EMBL" id="LJGZ01000105">
    <property type="protein sequence ID" value="OEV16029.1"/>
    <property type="molecule type" value="Genomic_DNA"/>
</dbReference>
<feature type="region of interest" description="Disordered" evidence="1">
    <location>
        <begin position="1"/>
        <end position="36"/>
    </location>
</feature>
<evidence type="ECO:0000313" key="2">
    <source>
        <dbReference type="EMBL" id="OEV16029.1"/>
    </source>
</evidence>
<evidence type="ECO:0000313" key="3">
    <source>
        <dbReference type="Proteomes" id="UP000175971"/>
    </source>
</evidence>
<comment type="caution">
    <text evidence="2">The sequence shown here is derived from an EMBL/GenBank/DDBJ whole genome shotgun (WGS) entry which is preliminary data.</text>
</comment>
<dbReference type="Proteomes" id="UP000175971">
    <property type="component" value="Unassembled WGS sequence"/>
</dbReference>
<protein>
    <submittedName>
        <fullName evidence="2">Uncharacterized protein</fullName>
    </submittedName>
</protein>
<name>A0A1E7LIJ5_9ACTN</name>
<keyword evidence="3" id="KW-1185">Reference proteome</keyword>
<dbReference type="PATRIC" id="fig|518642.7.peg.4207"/>
<sequence length="83" mass="9618">MDQDPQHDRAANVDVDTLATRTPLLTPAEQAERRRERWEQTPDESWFSKWAPLPANVSRGRYVKPTRRVLLAVHSGLQGRVER</sequence>
<organism evidence="2 3">
    <name type="scientific">Streptomyces nanshensis</name>
    <dbReference type="NCBI Taxonomy" id="518642"/>
    <lineage>
        <taxon>Bacteria</taxon>
        <taxon>Bacillati</taxon>
        <taxon>Actinomycetota</taxon>
        <taxon>Actinomycetes</taxon>
        <taxon>Kitasatosporales</taxon>
        <taxon>Streptomycetaceae</taxon>
        <taxon>Streptomyces</taxon>
    </lineage>
</organism>
<accession>A0A1E7LIJ5</accession>
<gene>
    <name evidence="2" type="ORF">AN221_35080</name>
</gene>
<feature type="compositionally biased region" description="Low complexity" evidence="1">
    <location>
        <begin position="17"/>
        <end position="29"/>
    </location>
</feature>
<dbReference type="AlphaFoldDB" id="A0A1E7LIJ5"/>
<reference evidence="2 3" key="1">
    <citation type="journal article" date="2016" name="Front. Microbiol.">
        <title>Comparative Genomics Analysis of Streptomyces Species Reveals Their Adaptation to the Marine Environment and Their Diversity at the Genomic Level.</title>
        <authorList>
            <person name="Tian X."/>
            <person name="Zhang Z."/>
            <person name="Yang T."/>
            <person name="Chen M."/>
            <person name="Li J."/>
            <person name="Chen F."/>
            <person name="Yang J."/>
            <person name="Li W."/>
            <person name="Zhang B."/>
            <person name="Zhang Z."/>
            <person name="Wu J."/>
            <person name="Zhang C."/>
            <person name="Long L."/>
            <person name="Xiao J."/>
        </authorList>
    </citation>
    <scope>NUCLEOTIDE SEQUENCE [LARGE SCALE GENOMIC DNA]</scope>
    <source>
        <strain evidence="2 3">SCSIO M10372</strain>
    </source>
</reference>
<feature type="compositionally biased region" description="Basic and acidic residues" evidence="1">
    <location>
        <begin position="1"/>
        <end position="11"/>
    </location>
</feature>
<dbReference type="RefSeq" id="WP_070204249.1">
    <property type="nucleotide sequence ID" value="NZ_LJGZ01000105.1"/>
</dbReference>
<evidence type="ECO:0000256" key="1">
    <source>
        <dbReference type="SAM" id="MobiDB-lite"/>
    </source>
</evidence>